<dbReference type="InterPro" id="IPR036236">
    <property type="entry name" value="Znf_C2H2_sf"/>
</dbReference>
<keyword evidence="5" id="KW-0862">Zinc</keyword>
<proteinExistence type="predicted"/>
<evidence type="ECO:0000256" key="3">
    <source>
        <dbReference type="ARBA" id="ARBA00022737"/>
    </source>
</evidence>
<evidence type="ECO:0000256" key="7">
    <source>
        <dbReference type="PROSITE-ProRule" id="PRU00042"/>
    </source>
</evidence>
<dbReference type="SMART" id="SM00355">
    <property type="entry name" value="ZnF_C2H2"/>
    <property type="match status" value="2"/>
</dbReference>
<evidence type="ECO:0000256" key="5">
    <source>
        <dbReference type="ARBA" id="ARBA00022833"/>
    </source>
</evidence>
<keyword evidence="2" id="KW-0479">Metal-binding</keyword>
<feature type="domain" description="C2H2-type" evidence="8">
    <location>
        <begin position="131"/>
        <end position="158"/>
    </location>
</feature>
<dbReference type="SUPFAM" id="SSF57667">
    <property type="entry name" value="beta-beta-alpha zinc fingers"/>
    <property type="match status" value="1"/>
</dbReference>
<dbReference type="PROSITE" id="PS00028">
    <property type="entry name" value="ZINC_FINGER_C2H2_1"/>
    <property type="match status" value="2"/>
</dbReference>
<dbReference type="PANTHER" id="PTHR16515:SF49">
    <property type="entry name" value="GASTRULA ZINC FINGER PROTEIN XLCGF49.1-LIKE-RELATED"/>
    <property type="match status" value="1"/>
</dbReference>
<dbReference type="EMBL" id="CAXKWB010064534">
    <property type="protein sequence ID" value="CAL4187788.1"/>
    <property type="molecule type" value="Genomic_DNA"/>
</dbReference>
<keyword evidence="10" id="KW-1185">Reference proteome</keyword>
<dbReference type="AlphaFoldDB" id="A0AAV2SHM7"/>
<dbReference type="InterPro" id="IPR050331">
    <property type="entry name" value="Zinc_finger"/>
</dbReference>
<evidence type="ECO:0000256" key="6">
    <source>
        <dbReference type="ARBA" id="ARBA00023242"/>
    </source>
</evidence>
<keyword evidence="3" id="KW-0677">Repeat</keyword>
<evidence type="ECO:0000313" key="10">
    <source>
        <dbReference type="Proteomes" id="UP001497623"/>
    </source>
</evidence>
<evidence type="ECO:0000256" key="2">
    <source>
        <dbReference type="ARBA" id="ARBA00022723"/>
    </source>
</evidence>
<feature type="non-terminal residue" evidence="9">
    <location>
        <position position="1"/>
    </location>
</feature>
<evidence type="ECO:0000256" key="4">
    <source>
        <dbReference type="ARBA" id="ARBA00022771"/>
    </source>
</evidence>
<organism evidence="9 10">
    <name type="scientific">Meganyctiphanes norvegica</name>
    <name type="common">Northern krill</name>
    <name type="synonym">Thysanopoda norvegica</name>
    <dbReference type="NCBI Taxonomy" id="48144"/>
    <lineage>
        <taxon>Eukaryota</taxon>
        <taxon>Metazoa</taxon>
        <taxon>Ecdysozoa</taxon>
        <taxon>Arthropoda</taxon>
        <taxon>Crustacea</taxon>
        <taxon>Multicrustacea</taxon>
        <taxon>Malacostraca</taxon>
        <taxon>Eumalacostraca</taxon>
        <taxon>Eucarida</taxon>
        <taxon>Euphausiacea</taxon>
        <taxon>Euphausiidae</taxon>
        <taxon>Meganyctiphanes</taxon>
    </lineage>
</organism>
<protein>
    <recommendedName>
        <fullName evidence="8">C2H2-type domain-containing protein</fullName>
    </recommendedName>
</protein>
<feature type="non-terminal residue" evidence="9">
    <location>
        <position position="280"/>
    </location>
</feature>
<dbReference type="GO" id="GO:0005634">
    <property type="term" value="C:nucleus"/>
    <property type="evidence" value="ECO:0007669"/>
    <property type="project" value="UniProtKB-SubCell"/>
</dbReference>
<keyword evidence="4 7" id="KW-0863">Zinc-finger</keyword>
<evidence type="ECO:0000259" key="8">
    <source>
        <dbReference type="PROSITE" id="PS50157"/>
    </source>
</evidence>
<comment type="subcellular location">
    <subcellularLocation>
        <location evidence="1">Nucleus</location>
    </subcellularLocation>
</comment>
<comment type="caution">
    <text evidence="9">The sequence shown here is derived from an EMBL/GenBank/DDBJ whole genome shotgun (WGS) entry which is preliminary data.</text>
</comment>
<dbReference type="GO" id="GO:0008270">
    <property type="term" value="F:zinc ion binding"/>
    <property type="evidence" value="ECO:0007669"/>
    <property type="project" value="UniProtKB-KW"/>
</dbReference>
<sequence length="280" mass="31309">IESYSLSEVIPEVPQDPNLVKVLHEAFQREVFHPTETDWQYAKRTLESKKQPKIKSMKEIYEDMDKALSTNKEQEFTFSVMSIVFQLALKKCSEQRGMQLDMENEGDHDLPTKQNRYINDSFVVDSGENEFECTVCNTIFATQGSLTIHMRLHTSDKPFICATCGLKFRMSDHSKAHAKPHANKHCKICKSAENETVTSSANKNSQSSSEEGMEIVSGNGDAVVDVVSSVKGMNQVMLNPDRTMSLQIKDIGCILQNLGHDGTVTLDEQVLSQLQASGVV</sequence>
<accession>A0AAV2SHM7</accession>
<dbReference type="InterPro" id="IPR013087">
    <property type="entry name" value="Znf_C2H2_type"/>
</dbReference>
<feature type="domain" description="C2H2-type" evidence="8">
    <location>
        <begin position="159"/>
        <end position="186"/>
    </location>
</feature>
<dbReference type="PANTHER" id="PTHR16515">
    <property type="entry name" value="PR DOMAIN ZINC FINGER PROTEIN"/>
    <property type="match status" value="1"/>
</dbReference>
<evidence type="ECO:0000313" key="9">
    <source>
        <dbReference type="EMBL" id="CAL4187788.1"/>
    </source>
</evidence>
<dbReference type="FunFam" id="3.30.160.60:FF:000264">
    <property type="entry name" value="Zinc finger protein 236"/>
    <property type="match status" value="1"/>
</dbReference>
<dbReference type="Proteomes" id="UP001497623">
    <property type="component" value="Unassembled WGS sequence"/>
</dbReference>
<gene>
    <name evidence="9" type="ORF">MNOR_LOCUS36224</name>
</gene>
<dbReference type="PROSITE" id="PS50157">
    <property type="entry name" value="ZINC_FINGER_C2H2_2"/>
    <property type="match status" value="2"/>
</dbReference>
<dbReference type="Gene3D" id="3.30.160.60">
    <property type="entry name" value="Classic Zinc Finger"/>
    <property type="match status" value="2"/>
</dbReference>
<dbReference type="GO" id="GO:0010468">
    <property type="term" value="P:regulation of gene expression"/>
    <property type="evidence" value="ECO:0007669"/>
    <property type="project" value="TreeGrafter"/>
</dbReference>
<name>A0AAV2SHM7_MEGNR</name>
<keyword evidence="6" id="KW-0539">Nucleus</keyword>
<evidence type="ECO:0000256" key="1">
    <source>
        <dbReference type="ARBA" id="ARBA00004123"/>
    </source>
</evidence>
<reference evidence="9 10" key="1">
    <citation type="submission" date="2024-05" db="EMBL/GenBank/DDBJ databases">
        <authorList>
            <person name="Wallberg A."/>
        </authorList>
    </citation>
    <scope>NUCLEOTIDE SEQUENCE [LARGE SCALE GENOMIC DNA]</scope>
</reference>